<keyword evidence="5" id="KW-1185">Reference proteome</keyword>
<dbReference type="EMBL" id="MU157852">
    <property type="protein sequence ID" value="KAF9528520.1"/>
    <property type="molecule type" value="Genomic_DNA"/>
</dbReference>
<comment type="caution">
    <text evidence="4">The sequence shown here is derived from an EMBL/GenBank/DDBJ whole genome shotgun (WGS) entry which is preliminary data.</text>
</comment>
<reference evidence="4" key="1">
    <citation type="submission" date="2020-11" db="EMBL/GenBank/DDBJ databases">
        <authorList>
            <consortium name="DOE Joint Genome Institute"/>
            <person name="Ahrendt S."/>
            <person name="Riley R."/>
            <person name="Andreopoulos W."/>
            <person name="Labutti K."/>
            <person name="Pangilinan J."/>
            <person name="Ruiz-Duenas F.J."/>
            <person name="Barrasa J.M."/>
            <person name="Sanchez-Garcia M."/>
            <person name="Camarero S."/>
            <person name="Miyauchi S."/>
            <person name="Serrano A."/>
            <person name="Linde D."/>
            <person name="Babiker R."/>
            <person name="Drula E."/>
            <person name="Ayuso-Fernandez I."/>
            <person name="Pacheco R."/>
            <person name="Padilla G."/>
            <person name="Ferreira P."/>
            <person name="Barriuso J."/>
            <person name="Kellner H."/>
            <person name="Castanera R."/>
            <person name="Alfaro M."/>
            <person name="Ramirez L."/>
            <person name="Pisabarro A.G."/>
            <person name="Kuo A."/>
            <person name="Tritt A."/>
            <person name="Lipzen A."/>
            <person name="He G."/>
            <person name="Yan M."/>
            <person name="Ng V."/>
            <person name="Cullen D."/>
            <person name="Martin F."/>
            <person name="Rosso M.-N."/>
            <person name="Henrissat B."/>
            <person name="Hibbett D."/>
            <person name="Martinez A.T."/>
            <person name="Grigoriev I.V."/>
        </authorList>
    </citation>
    <scope>NUCLEOTIDE SEQUENCE</scope>
    <source>
        <strain evidence="4">CBS 506.95</strain>
    </source>
</reference>
<feature type="compositionally biased region" description="Low complexity" evidence="1">
    <location>
        <begin position="1"/>
        <end position="22"/>
    </location>
</feature>
<protein>
    <recommendedName>
        <fullName evidence="3">Distal membrane-arm assembly complex protein 1-like domain-containing protein</fullName>
    </recommendedName>
</protein>
<dbReference type="Pfam" id="PF15055">
    <property type="entry name" value="DMAC1_Dmo2"/>
    <property type="match status" value="1"/>
</dbReference>
<feature type="region of interest" description="Disordered" evidence="1">
    <location>
        <begin position="1"/>
        <end position="35"/>
    </location>
</feature>
<accession>A0A9P6EGH8</accession>
<name>A0A9P6EGH8_9AGAR</name>
<evidence type="ECO:0000313" key="5">
    <source>
        <dbReference type="Proteomes" id="UP000807306"/>
    </source>
</evidence>
<feature type="transmembrane region" description="Helical" evidence="2">
    <location>
        <begin position="75"/>
        <end position="93"/>
    </location>
</feature>
<dbReference type="Proteomes" id="UP000807306">
    <property type="component" value="Unassembled WGS sequence"/>
</dbReference>
<keyword evidence="2" id="KW-0472">Membrane</keyword>
<keyword evidence="2" id="KW-0812">Transmembrane</keyword>
<evidence type="ECO:0000256" key="1">
    <source>
        <dbReference type="SAM" id="MobiDB-lite"/>
    </source>
</evidence>
<dbReference type="AlphaFoldDB" id="A0A9P6EGH8"/>
<dbReference type="OrthoDB" id="6604875at2759"/>
<dbReference type="InterPro" id="IPR028036">
    <property type="entry name" value="DMAC1-like_dom"/>
</dbReference>
<feature type="domain" description="Distal membrane-arm assembly complex protein 1-like" evidence="3">
    <location>
        <begin position="39"/>
        <end position="79"/>
    </location>
</feature>
<organism evidence="4 5">
    <name type="scientific">Crepidotus variabilis</name>
    <dbReference type="NCBI Taxonomy" id="179855"/>
    <lineage>
        <taxon>Eukaryota</taxon>
        <taxon>Fungi</taxon>
        <taxon>Dikarya</taxon>
        <taxon>Basidiomycota</taxon>
        <taxon>Agaricomycotina</taxon>
        <taxon>Agaricomycetes</taxon>
        <taxon>Agaricomycetidae</taxon>
        <taxon>Agaricales</taxon>
        <taxon>Agaricineae</taxon>
        <taxon>Crepidotaceae</taxon>
        <taxon>Crepidotus</taxon>
    </lineage>
</organism>
<evidence type="ECO:0000259" key="3">
    <source>
        <dbReference type="Pfam" id="PF15055"/>
    </source>
</evidence>
<keyword evidence="2" id="KW-1133">Transmembrane helix</keyword>
<proteinExistence type="predicted"/>
<sequence length="96" mass="10094">MATSFETSAASSSFSNPASASETESVKQTGSKANVRDAECLSCRITGTGIMAGTGAYAVWQSRAAAPGTLMQKRIVAGLGIGLMIGSVFRWRSWKW</sequence>
<evidence type="ECO:0000313" key="4">
    <source>
        <dbReference type="EMBL" id="KAF9528520.1"/>
    </source>
</evidence>
<evidence type="ECO:0000256" key="2">
    <source>
        <dbReference type="SAM" id="Phobius"/>
    </source>
</evidence>
<gene>
    <name evidence="4" type="ORF">CPB83DRAFT_854302</name>
</gene>